<dbReference type="InterPro" id="IPR003960">
    <property type="entry name" value="ATPase_AAA_CS"/>
</dbReference>
<dbReference type="Gene3D" id="1.20.920.10">
    <property type="entry name" value="Bromodomain-like"/>
    <property type="match status" value="1"/>
</dbReference>
<dbReference type="PROSITE" id="PS00674">
    <property type="entry name" value="AAA"/>
    <property type="match status" value="1"/>
</dbReference>
<evidence type="ECO:0000256" key="10">
    <source>
        <dbReference type="PROSITE-ProRule" id="PRU00035"/>
    </source>
</evidence>
<feature type="compositionally biased region" description="Basic residues" evidence="11">
    <location>
        <begin position="203"/>
        <end position="218"/>
    </location>
</feature>
<keyword evidence="7" id="KW-0067">ATP-binding</keyword>
<gene>
    <name evidence="13" type="primary">YTA7_2</name>
    <name evidence="13" type="ORF">GRS66_007885</name>
</gene>
<dbReference type="FunFam" id="3.40.50.300:FF:000061">
    <property type="entry name" value="ATPase family, AAA domain-containing 2"/>
    <property type="match status" value="1"/>
</dbReference>
<feature type="compositionally biased region" description="Basic and acidic residues" evidence="11">
    <location>
        <begin position="73"/>
        <end position="84"/>
    </location>
</feature>
<keyword evidence="4" id="KW-0158">Chromosome</keyword>
<dbReference type="GO" id="GO:0006337">
    <property type="term" value="P:nucleosome disassembly"/>
    <property type="evidence" value="ECO:0007669"/>
    <property type="project" value="TreeGrafter"/>
</dbReference>
<feature type="region of interest" description="Disordered" evidence="11">
    <location>
        <begin position="312"/>
        <end position="341"/>
    </location>
</feature>
<feature type="compositionally biased region" description="Basic and acidic residues" evidence="11">
    <location>
        <begin position="161"/>
        <end position="178"/>
    </location>
</feature>
<dbReference type="InterPro" id="IPR036427">
    <property type="entry name" value="Bromodomain-like_sf"/>
</dbReference>
<dbReference type="FunFam" id="1.10.8.60:FF:000016">
    <property type="entry name" value="ATPase family AAA domain-containing protein 2B"/>
    <property type="match status" value="1"/>
</dbReference>
<dbReference type="SUPFAM" id="SSF52540">
    <property type="entry name" value="P-loop containing nucleoside triphosphate hydrolases"/>
    <property type="match status" value="2"/>
</dbReference>
<dbReference type="Pfam" id="PF00004">
    <property type="entry name" value="AAA"/>
    <property type="match status" value="1"/>
</dbReference>
<evidence type="ECO:0000256" key="9">
    <source>
        <dbReference type="ARBA" id="ARBA00023242"/>
    </source>
</evidence>
<evidence type="ECO:0000256" key="8">
    <source>
        <dbReference type="ARBA" id="ARBA00023117"/>
    </source>
</evidence>
<dbReference type="FunFam" id="3.40.50.300:FF:001218">
    <property type="entry name" value="AAA family ATPase, putative"/>
    <property type="match status" value="1"/>
</dbReference>
<dbReference type="SUPFAM" id="SSF47370">
    <property type="entry name" value="Bromodomain"/>
    <property type="match status" value="1"/>
</dbReference>
<dbReference type="CDD" id="cd05491">
    <property type="entry name" value="Bromo_TBP7_like"/>
    <property type="match status" value="1"/>
</dbReference>
<dbReference type="EMBL" id="CP049004">
    <property type="protein sequence ID" value="QID85314.1"/>
    <property type="molecule type" value="Genomic_DNA"/>
</dbReference>
<dbReference type="GO" id="GO:0016887">
    <property type="term" value="F:ATP hydrolysis activity"/>
    <property type="evidence" value="ECO:0007669"/>
    <property type="project" value="InterPro"/>
</dbReference>
<dbReference type="InterPro" id="IPR001487">
    <property type="entry name" value="Bromodomain"/>
</dbReference>
<dbReference type="InterPro" id="IPR045199">
    <property type="entry name" value="ATAD2-like"/>
</dbReference>
<dbReference type="PROSITE" id="PS50014">
    <property type="entry name" value="BROMODOMAIN_2"/>
    <property type="match status" value="1"/>
</dbReference>
<feature type="compositionally biased region" description="Basic and acidic residues" evidence="11">
    <location>
        <begin position="7"/>
        <end position="18"/>
    </location>
</feature>
<comment type="similarity">
    <text evidence="3">Belongs to the AAA ATPase family.</text>
</comment>
<name>A0A6C1E9P6_SACPS</name>
<keyword evidence="9" id="KW-0539">Nucleus</keyword>
<feature type="compositionally biased region" description="Acidic residues" evidence="11">
    <location>
        <begin position="130"/>
        <end position="160"/>
    </location>
</feature>
<dbReference type="CDD" id="cd19517">
    <property type="entry name" value="RecA-like_Yta7-like"/>
    <property type="match status" value="1"/>
</dbReference>
<evidence type="ECO:0000256" key="6">
    <source>
        <dbReference type="ARBA" id="ARBA00022801"/>
    </source>
</evidence>
<evidence type="ECO:0000256" key="7">
    <source>
        <dbReference type="ARBA" id="ARBA00022840"/>
    </source>
</evidence>
<accession>A0A6C1E9P6</accession>
<evidence type="ECO:0000259" key="12">
    <source>
        <dbReference type="PROSITE" id="PS50014"/>
    </source>
</evidence>
<dbReference type="GO" id="GO:0140674">
    <property type="term" value="F:ATP-dependent histone chaperone activity"/>
    <property type="evidence" value="ECO:0007669"/>
    <property type="project" value="UniProtKB-ARBA"/>
</dbReference>
<evidence type="ECO:0000256" key="2">
    <source>
        <dbReference type="ARBA" id="ARBA00004286"/>
    </source>
</evidence>
<evidence type="ECO:0000256" key="5">
    <source>
        <dbReference type="ARBA" id="ARBA00022741"/>
    </source>
</evidence>
<dbReference type="PANTHER" id="PTHR23069:SF0">
    <property type="entry name" value="TAT-BINDING HOMOLOG 7"/>
    <property type="match status" value="1"/>
</dbReference>
<dbReference type="Proteomes" id="UP000501346">
    <property type="component" value="Chromosome SeVII-ScVII"/>
</dbReference>
<dbReference type="OrthoDB" id="5421at2759"/>
<feature type="region of interest" description="Disordered" evidence="11">
    <location>
        <begin position="68"/>
        <end position="253"/>
    </location>
</feature>
<keyword evidence="8 10" id="KW-0103">Bromodomain</keyword>
<dbReference type="InterPro" id="IPR003593">
    <property type="entry name" value="AAA+_ATPase"/>
</dbReference>
<dbReference type="GO" id="GO:0045815">
    <property type="term" value="P:transcription initiation-coupled chromatin remodeling"/>
    <property type="evidence" value="ECO:0007669"/>
    <property type="project" value="TreeGrafter"/>
</dbReference>
<dbReference type="Pfam" id="PF17862">
    <property type="entry name" value="AAA_lid_3"/>
    <property type="match status" value="1"/>
</dbReference>
<feature type="compositionally biased region" description="Acidic residues" evidence="11">
    <location>
        <begin position="94"/>
        <end position="103"/>
    </location>
</feature>
<feature type="compositionally biased region" description="Basic and acidic residues" evidence="11">
    <location>
        <begin position="110"/>
        <end position="121"/>
    </location>
</feature>
<dbReference type="InterPro" id="IPR003959">
    <property type="entry name" value="ATPase_AAA_core"/>
</dbReference>
<dbReference type="InterPro" id="IPR027417">
    <property type="entry name" value="P-loop_NTPase"/>
</dbReference>
<feature type="region of interest" description="Disordered" evidence="11">
    <location>
        <begin position="1"/>
        <end position="29"/>
    </location>
</feature>
<feature type="compositionally biased region" description="Basic and acidic residues" evidence="11">
    <location>
        <begin position="219"/>
        <end position="233"/>
    </location>
</feature>
<protein>
    <submittedName>
        <fullName evidence="13">TAT-binding protein-like protein 7, AAA ATPase</fullName>
    </submittedName>
</protein>
<dbReference type="GO" id="GO:0006334">
    <property type="term" value="P:nucleosome assembly"/>
    <property type="evidence" value="ECO:0007669"/>
    <property type="project" value="TreeGrafter"/>
</dbReference>
<evidence type="ECO:0000313" key="14">
    <source>
        <dbReference type="Proteomes" id="UP000501346"/>
    </source>
</evidence>
<dbReference type="Gene3D" id="3.40.50.300">
    <property type="entry name" value="P-loop containing nucleotide triphosphate hydrolases"/>
    <property type="match status" value="2"/>
</dbReference>
<evidence type="ECO:0000313" key="13">
    <source>
        <dbReference type="EMBL" id="QID85314.1"/>
    </source>
</evidence>
<dbReference type="GO" id="GO:0003682">
    <property type="term" value="F:chromatin binding"/>
    <property type="evidence" value="ECO:0007669"/>
    <property type="project" value="TreeGrafter"/>
</dbReference>
<dbReference type="Gene3D" id="1.10.8.60">
    <property type="match status" value="1"/>
</dbReference>
<evidence type="ECO:0000256" key="11">
    <source>
        <dbReference type="SAM" id="MobiDB-lite"/>
    </source>
</evidence>
<dbReference type="GO" id="GO:0042393">
    <property type="term" value="F:histone binding"/>
    <property type="evidence" value="ECO:0007669"/>
    <property type="project" value="UniProtKB-ARBA"/>
</dbReference>
<evidence type="ECO:0000256" key="1">
    <source>
        <dbReference type="ARBA" id="ARBA00004123"/>
    </source>
</evidence>
<dbReference type="InterPro" id="IPR041569">
    <property type="entry name" value="AAA_lid_3"/>
</dbReference>
<keyword evidence="6" id="KW-0378">Hydrolase</keyword>
<sequence length="1398" mass="158698">MTRNLRNRRDSDDKRSDAEDTNNANVGYETQIKDENGIIHTTSRSLRKINYAEIEKVLDFLEDDQVMDADQNQAKHETPVKAESNEYNESSLNGDEDGGDDDVVLPYKNTRVDDELPSERNLRKRKIHDPEEEDESFHEEDVDDDEEEEEADAFEDEYLDEDARNNNRQRRAADRKFIVPDPDDDDEYDEDGEEGGAISHSASSKRLKRANSRRTRSSHHPETPPPVRRELRSRTRHSRTSNEENDGDNEHNRNEALTLADEIRELQEDSPVKEKRFLRERTKPVNYKLPPPLTATSAEEFMNRNNNALSFHNPSPARRGRGGWNASQNSGPTRRLFPTGGPFGGNDVTTIFGKNTNFYNQVPSAYNNDNNNNKLILDSDSSDDEILPLGATPKVKKVDAQKKKKKKPEIADLDPLGVDMNINFDDIGGLDNYIDQLKEMVALPLLYPELYQNFNITPPRGVLFHGPPGTGKTLMARALAASCSSDERKITFFMRKGADILSKWVGEAERQLRLLFEEAKKQQPSIIFFDEIDGLAPVRSSKQEQIHASIVSTLLALMDGMDNRGQVIVIGATNRPDAVDPALRRPGRFDREFYFPLPDVKARSKILQIQTKKWTSPLSIEFINKLAILTKGYGGADLRSLCTEAALISIQRNFPQIYRSNDKLLVDPSKIKVKVNDFMLALKKIVPSSARSTGSSPQPLPELIKPLLVDQVNNLKEKLDYILKKDDSDFQKTTSLLQDFIDYEEYSEEEEEDEDDYKGFEGASKFRSYEFFDSMAESQICKPRLLINGPKGNGQQYVGAALLNYLEDFNVQNLDLASLVSESSRTIEAAVVQSFMEAKKRQPSVVFIPNMDIWINTIPENVILVLSGLFRSLQSNEMVLLLCLAEDLNISEIKDGILSDFAFDRNIFHLNKPSIQNIMAYYSNLIELLKTKPSDIPMKRKRVKPLPELPKVISNATLTNFDENGEPLSENEVLRRKLKTFQHQDMRSKNVLKIKLSGLMDLFKNRYKRFRKPPIDDAFLVHLFEPDTNADPSWQPAYIKDMDMILEISTGRRFFNMDLDIVEERLWNGYYSEPKQFLKDIELIYRDANTIGDRERVIKASEMFANAQMGIEEISTPDFIQECKATRQRDLERQELFLKDEENRVAIDLEAQQEEQQDILPQPEVDVNEVGEFGVAAGNQLQAQLQATANTNSIVSNGEVPAPIDTEIYKKHEAILTPSTVGTGEVLTPKDGGAHEQRPSESLQSSCIIHEQINDDKQTVAPLNQSDPLLLSEAKDGPSESAFKTSEIKQVTESLPINNSTCIGAELLHKGEKTGEQDATTITKEVGKPQRKKKDSRDVILSSEQLKEISERLIEHCKNFTVSQLEDVHSSIAKIIWRNRSVWDKTDAVADILKFLSE</sequence>
<keyword evidence="14" id="KW-1185">Reference proteome</keyword>
<dbReference type="GO" id="GO:0005524">
    <property type="term" value="F:ATP binding"/>
    <property type="evidence" value="ECO:0007669"/>
    <property type="project" value="UniProtKB-KW"/>
</dbReference>
<evidence type="ECO:0000256" key="4">
    <source>
        <dbReference type="ARBA" id="ARBA00022454"/>
    </source>
</evidence>
<proteinExistence type="inferred from homology"/>
<feature type="domain" description="Bromo" evidence="12">
    <location>
        <begin position="1057"/>
        <end position="1099"/>
    </location>
</feature>
<dbReference type="PANTHER" id="PTHR23069">
    <property type="entry name" value="AAA DOMAIN-CONTAINING"/>
    <property type="match status" value="1"/>
</dbReference>
<evidence type="ECO:0000256" key="3">
    <source>
        <dbReference type="ARBA" id="ARBA00006914"/>
    </source>
</evidence>
<reference evidence="13 14" key="1">
    <citation type="journal article" date="2019" name="BMC Genomics">
        <title>Chromosome level assembly and comparative genome analysis confirm lager-brewing yeasts originated from a single hybridization.</title>
        <authorList>
            <person name="Salazar A.N."/>
            <person name="Gorter de Vries A.R."/>
            <person name="van den Broek M."/>
            <person name="Brouwers N."/>
            <person name="de la Torre Cortes P."/>
            <person name="Kuijpers N.G.A."/>
            <person name="Daran J.G."/>
            <person name="Abeel T."/>
        </authorList>
    </citation>
    <scope>NUCLEOTIDE SEQUENCE [LARGE SCALE GENOMIC DNA]</scope>
    <source>
        <strain evidence="13 14">CBS 1483</strain>
    </source>
</reference>
<comment type="subcellular location">
    <subcellularLocation>
        <location evidence="2">Chromosome</location>
    </subcellularLocation>
    <subcellularLocation>
        <location evidence="1">Nucleus</location>
    </subcellularLocation>
</comment>
<dbReference type="GO" id="GO:0000785">
    <property type="term" value="C:chromatin"/>
    <property type="evidence" value="ECO:0007669"/>
    <property type="project" value="UniProtKB-ARBA"/>
</dbReference>
<keyword evidence="5" id="KW-0547">Nucleotide-binding</keyword>
<feature type="compositionally biased region" description="Acidic residues" evidence="11">
    <location>
        <begin position="181"/>
        <end position="194"/>
    </location>
</feature>
<dbReference type="SMART" id="SM00382">
    <property type="entry name" value="AAA"/>
    <property type="match status" value="1"/>
</dbReference>
<dbReference type="GO" id="GO:0005634">
    <property type="term" value="C:nucleus"/>
    <property type="evidence" value="ECO:0007669"/>
    <property type="project" value="UniProtKB-SubCell"/>
</dbReference>
<organism evidence="13 14">
    <name type="scientific">Saccharomyces pastorianus</name>
    <name type="common">Lager yeast</name>
    <name type="synonym">Saccharomyces cerevisiae x Saccharomyces eubayanus</name>
    <dbReference type="NCBI Taxonomy" id="27292"/>
    <lineage>
        <taxon>Eukaryota</taxon>
        <taxon>Fungi</taxon>
        <taxon>Dikarya</taxon>
        <taxon>Ascomycota</taxon>
        <taxon>Saccharomycotina</taxon>
        <taxon>Saccharomycetes</taxon>
        <taxon>Saccharomycetales</taxon>
        <taxon>Saccharomycetaceae</taxon>
        <taxon>Saccharomyces</taxon>
    </lineage>
</organism>